<dbReference type="PROSITE" id="PS51318">
    <property type="entry name" value="TAT"/>
    <property type="match status" value="1"/>
</dbReference>
<reference evidence="7 8" key="1">
    <citation type="journal article" date="2010" name="DNA Res.">
        <title>Genome sequence of Kitasatospora setae NBRC 14216T: an evolutionary snapshot of the family Streptomycetaceae.</title>
        <authorList>
            <person name="Ichikawa N."/>
            <person name="Oguchi A."/>
            <person name="Ikeda H."/>
            <person name="Ishikawa J."/>
            <person name="Kitani S."/>
            <person name="Watanabe Y."/>
            <person name="Nakamura S."/>
            <person name="Katano Y."/>
            <person name="Kishi E."/>
            <person name="Sasagawa M."/>
            <person name="Ankai A."/>
            <person name="Fukui S."/>
            <person name="Hashimoto Y."/>
            <person name="Kamata S."/>
            <person name="Otoguro M."/>
            <person name="Tanikawa S."/>
            <person name="Nihira T."/>
            <person name="Horinouchi S."/>
            <person name="Ohnishi Y."/>
            <person name="Hayakawa M."/>
            <person name="Kuzuyama T."/>
            <person name="Arisawa A."/>
            <person name="Nomoto F."/>
            <person name="Miura H."/>
            <person name="Takahashi Y."/>
            <person name="Fujita N."/>
        </authorList>
    </citation>
    <scope>NUCLEOTIDE SEQUENCE [LARGE SCALE GENOMIC DNA]</scope>
    <source>
        <strain evidence="8">ATCC 33774 / DSM 43861 / JCM 3304 / KCC A-0304 / NBRC 14216 / KM-6054</strain>
    </source>
</reference>
<evidence type="ECO:0000256" key="5">
    <source>
        <dbReference type="SAM" id="MobiDB-lite"/>
    </source>
</evidence>
<sequence length="294" mass="30977">MSTPHNPLDGLSELADRKISRKGLLKAAAAAAAAPVLVGTGVALARDAVAADAPAPLPLTPECTDGHTTIEQIEGPYFKPGSPLRTSLVTSGTQGVPLTVSGFVFGRNCLPIAGALLDFWQADTNGTYDNSGYTFRGHQFSGANGSYSLTTIVPGLYPGRTRHIHVKVQAPNQPILTTQLYFPNEPRNATDTIYDPALLMTVRQVGNGREASFDFVLNVNGTGTPSPSPSQTQGSPTPSPSPSQTGGTTTWKVGATYKAGDVVTYNGVTYVCIQGHVAYAGWEPPNVPALWQRR</sequence>
<dbReference type="InterPro" id="IPR036573">
    <property type="entry name" value="CBM_sf_5/12"/>
</dbReference>
<dbReference type="InterPro" id="IPR000627">
    <property type="entry name" value="Intradiol_dOase_C"/>
</dbReference>
<accession>E4N129</accession>
<feature type="region of interest" description="Disordered" evidence="5">
    <location>
        <begin position="219"/>
        <end position="251"/>
    </location>
</feature>
<evidence type="ECO:0000259" key="6">
    <source>
        <dbReference type="SMART" id="SM00495"/>
    </source>
</evidence>
<evidence type="ECO:0000256" key="1">
    <source>
        <dbReference type="ARBA" id="ARBA00007825"/>
    </source>
</evidence>
<dbReference type="FunFam" id="2.10.10.20:FF:000004">
    <property type="entry name" value="Peptidase M28"/>
    <property type="match status" value="1"/>
</dbReference>
<dbReference type="CDD" id="cd12214">
    <property type="entry name" value="ChiA1_BD"/>
    <property type="match status" value="1"/>
</dbReference>
<dbReference type="STRING" id="452652.KSE_60970"/>
<name>E4N129_KITSK</name>
<feature type="domain" description="Chitin-binding type-3" evidence="6">
    <location>
        <begin position="248"/>
        <end position="294"/>
    </location>
</feature>
<dbReference type="HOGENOM" id="CLU_027719_5_1_11"/>
<evidence type="ECO:0000256" key="4">
    <source>
        <dbReference type="ARBA" id="ARBA00023002"/>
    </source>
</evidence>
<dbReference type="SUPFAM" id="SSF51055">
    <property type="entry name" value="Carbohydrate binding domain"/>
    <property type="match status" value="1"/>
</dbReference>
<dbReference type="PATRIC" id="fig|452652.3.peg.6109"/>
<keyword evidence="3 7" id="KW-0223">Dioxygenase</keyword>
<dbReference type="GO" id="GO:0030246">
    <property type="term" value="F:carbohydrate binding"/>
    <property type="evidence" value="ECO:0007669"/>
    <property type="project" value="InterPro"/>
</dbReference>
<dbReference type="Proteomes" id="UP000007076">
    <property type="component" value="Chromosome"/>
</dbReference>
<evidence type="ECO:0000256" key="3">
    <source>
        <dbReference type="ARBA" id="ARBA00022964"/>
    </source>
</evidence>
<comment type="similarity">
    <text evidence="1">Belongs to the intradiol ring-cleavage dioxygenase family.</text>
</comment>
<proteinExistence type="inferred from homology"/>
<dbReference type="CDD" id="cd00421">
    <property type="entry name" value="intradiol_dioxygenase"/>
    <property type="match status" value="1"/>
</dbReference>
<gene>
    <name evidence="7" type="ordered locus">KSE_60970</name>
</gene>
<keyword evidence="8" id="KW-1185">Reference proteome</keyword>
<evidence type="ECO:0000256" key="2">
    <source>
        <dbReference type="ARBA" id="ARBA00022801"/>
    </source>
</evidence>
<dbReference type="GO" id="GO:0004553">
    <property type="term" value="F:hydrolase activity, hydrolyzing O-glycosyl compounds"/>
    <property type="evidence" value="ECO:0007669"/>
    <property type="project" value="InterPro"/>
</dbReference>
<dbReference type="eggNOG" id="COG3485">
    <property type="taxonomic scope" value="Bacteria"/>
</dbReference>
<dbReference type="GO" id="GO:0008199">
    <property type="term" value="F:ferric iron binding"/>
    <property type="evidence" value="ECO:0007669"/>
    <property type="project" value="InterPro"/>
</dbReference>
<dbReference type="Gene3D" id="2.60.130.10">
    <property type="entry name" value="Aromatic compound dioxygenase"/>
    <property type="match status" value="1"/>
</dbReference>
<keyword evidence="4" id="KW-0560">Oxidoreductase</keyword>
<dbReference type="GO" id="GO:0005576">
    <property type="term" value="C:extracellular region"/>
    <property type="evidence" value="ECO:0007669"/>
    <property type="project" value="InterPro"/>
</dbReference>
<evidence type="ECO:0000313" key="8">
    <source>
        <dbReference type="Proteomes" id="UP000007076"/>
    </source>
</evidence>
<dbReference type="PANTHER" id="PTHR33711:SF11">
    <property type="entry name" value="DIOXYGENASE"/>
    <property type="match status" value="1"/>
</dbReference>
<feature type="compositionally biased region" description="Low complexity" evidence="5">
    <location>
        <begin position="221"/>
        <end position="250"/>
    </location>
</feature>
<dbReference type="EMBL" id="AP010968">
    <property type="protein sequence ID" value="BAJ31863.1"/>
    <property type="molecule type" value="Genomic_DNA"/>
</dbReference>
<dbReference type="PANTHER" id="PTHR33711">
    <property type="entry name" value="DIOXYGENASE, PUTATIVE (AFU_ORTHOLOGUE AFUA_2G02910)-RELATED"/>
    <property type="match status" value="1"/>
</dbReference>
<dbReference type="KEGG" id="ksk:KSE_60970"/>
<dbReference type="Pfam" id="PF00775">
    <property type="entry name" value="Dioxygenase_C"/>
    <property type="match status" value="1"/>
</dbReference>
<dbReference type="Pfam" id="PF02839">
    <property type="entry name" value="CBM_5_12"/>
    <property type="match status" value="1"/>
</dbReference>
<dbReference type="SMART" id="SM00495">
    <property type="entry name" value="ChtBD3"/>
    <property type="match status" value="1"/>
</dbReference>
<evidence type="ECO:0000313" key="7">
    <source>
        <dbReference type="EMBL" id="BAJ31863.1"/>
    </source>
</evidence>
<dbReference type="InterPro" id="IPR006311">
    <property type="entry name" value="TAT_signal"/>
</dbReference>
<dbReference type="Gene3D" id="2.10.10.20">
    <property type="entry name" value="Carbohydrate-binding module superfamily 5/12"/>
    <property type="match status" value="1"/>
</dbReference>
<dbReference type="GO" id="GO:0005975">
    <property type="term" value="P:carbohydrate metabolic process"/>
    <property type="evidence" value="ECO:0007669"/>
    <property type="project" value="InterPro"/>
</dbReference>
<keyword evidence="2" id="KW-0378">Hydrolase</keyword>
<dbReference type="RefSeq" id="WP_014139159.1">
    <property type="nucleotide sequence ID" value="NC_016109.1"/>
</dbReference>
<dbReference type="CAZy" id="CBM12">
    <property type="family name" value="Carbohydrate-Binding Module Family 12"/>
</dbReference>
<dbReference type="SUPFAM" id="SSF49482">
    <property type="entry name" value="Aromatic compound dioxygenase"/>
    <property type="match status" value="1"/>
</dbReference>
<dbReference type="eggNOG" id="COG3979">
    <property type="taxonomic scope" value="Bacteria"/>
</dbReference>
<organism evidence="7 8">
    <name type="scientific">Kitasatospora setae (strain ATCC 33774 / DSM 43861 / JCM 3304 / KCC A-0304 / NBRC 14216 / KM-6054)</name>
    <name type="common">Streptomyces setae</name>
    <dbReference type="NCBI Taxonomy" id="452652"/>
    <lineage>
        <taxon>Bacteria</taxon>
        <taxon>Bacillati</taxon>
        <taxon>Actinomycetota</taxon>
        <taxon>Actinomycetes</taxon>
        <taxon>Kitasatosporales</taxon>
        <taxon>Streptomycetaceae</taxon>
        <taxon>Kitasatospora</taxon>
    </lineage>
</organism>
<dbReference type="InterPro" id="IPR003610">
    <property type="entry name" value="CBM5/12"/>
</dbReference>
<dbReference type="InterPro" id="IPR015889">
    <property type="entry name" value="Intradiol_dOase_core"/>
</dbReference>
<dbReference type="InterPro" id="IPR050770">
    <property type="entry name" value="Intradiol_RC_Dioxygenase"/>
</dbReference>
<protein>
    <submittedName>
        <fullName evidence="7">Putative dioxygenase</fullName>
    </submittedName>
</protein>
<dbReference type="GO" id="GO:0016702">
    <property type="term" value="F:oxidoreductase activity, acting on single donors with incorporation of molecular oxygen, incorporation of two atoms of oxygen"/>
    <property type="evidence" value="ECO:0007669"/>
    <property type="project" value="InterPro"/>
</dbReference>
<dbReference type="AlphaFoldDB" id="E4N129"/>